<feature type="region of interest" description="Disordered" evidence="1">
    <location>
        <begin position="631"/>
        <end position="678"/>
    </location>
</feature>
<dbReference type="SUPFAM" id="SSF52087">
    <property type="entry name" value="CRAL/TRIO domain"/>
    <property type="match status" value="1"/>
</dbReference>
<dbReference type="InterPro" id="IPR052578">
    <property type="entry name" value="PI_Transfer_CRAL-TRIO"/>
</dbReference>
<dbReference type="InterPro" id="IPR016181">
    <property type="entry name" value="Acyl_CoA_acyltransferase"/>
</dbReference>
<gene>
    <name evidence="4" type="ORF">NSK_006875</name>
</gene>
<feature type="region of interest" description="Disordered" evidence="1">
    <location>
        <begin position="230"/>
        <end position="284"/>
    </location>
</feature>
<evidence type="ECO:0000313" key="4">
    <source>
        <dbReference type="EMBL" id="TFJ81624.1"/>
    </source>
</evidence>
<dbReference type="SMART" id="SM00516">
    <property type="entry name" value="SEC14"/>
    <property type="match status" value="1"/>
</dbReference>
<feature type="domain" description="N-acetyltransferase" evidence="3">
    <location>
        <begin position="478"/>
        <end position="626"/>
    </location>
</feature>
<sequence>MPGIPERGLAVRMAVDRECVARYFVAGQWKPSLRGKTTVDHVLRTIQWRERERVAHLGPDDVLAQARDGYLYVNGTDRVGRPLIYFSPAFQPNRRPEKAIQYLVYTLERALDLSRQDGVEAYSFIIDCSGFSLSNMPPINIIKQTFTLLHHHYPTRVGFIMFLHTGSAFQFLWKMLTPLVSPMTRNKILFVPTGEEEKILVERVDPQELDRKYGGAKDFTFEAHDYFGVSKEEPSPRPVSDPSPHVATNDTPVPQAPPVPPVSTAAPSSPAPRVHDDETDLPTHPNETHILIRRMSLKDVASVFHIGETVFSSESYPQLYRTWSPYEVTDNLSTDGEFCLVAEEVRKLPPKRGRRPKAYKEHTKQVVGFLLGSVTEKKKKQEGCAYLAWVAVNEVYQRQGIGTALVGAIEALFQREGMATVVADTPESNVPARRFLEKLGFGNPISHVYMSLNIANSKGKDGVKAPRKKKGAPKQKPVRVRQMDIDDLAKVYALGEEVFTQELYPNLYSIWSEAEVVELFGSDSDTCFVCEASDKTFLGFVLGTEIEKKGSSWRYGYLLWLAVSPKAQGLGVGRRLLKEFQDTMEENGCRLLLCDTQADNLAARAFFEKSGFQDWEDHVYYTKEMDMESEEEKRALVDEAEGAEGKKVKKTKGMPQPRLTRLTKTKRVGQKTVGDNVK</sequence>
<dbReference type="PANTHER" id="PTHR45824:SF29">
    <property type="entry name" value="GH16843P"/>
    <property type="match status" value="1"/>
</dbReference>
<dbReference type="CDD" id="cd00170">
    <property type="entry name" value="SEC14"/>
    <property type="match status" value="1"/>
</dbReference>
<comment type="caution">
    <text evidence="4">The sequence shown here is derived from an EMBL/GenBank/DDBJ whole genome shotgun (WGS) entry which is preliminary data.</text>
</comment>
<dbReference type="Pfam" id="PF00650">
    <property type="entry name" value="CRAL_TRIO"/>
    <property type="match status" value="1"/>
</dbReference>
<accession>A0A4D9CSV1</accession>
<dbReference type="Pfam" id="PF00583">
    <property type="entry name" value="Acetyltransf_1"/>
    <property type="match status" value="2"/>
</dbReference>
<evidence type="ECO:0000259" key="3">
    <source>
        <dbReference type="PROSITE" id="PS51186"/>
    </source>
</evidence>
<dbReference type="PROSITE" id="PS51186">
    <property type="entry name" value="GNAT"/>
    <property type="match status" value="2"/>
</dbReference>
<dbReference type="PROSITE" id="PS50191">
    <property type="entry name" value="CRAL_TRIO"/>
    <property type="match status" value="1"/>
</dbReference>
<evidence type="ECO:0000256" key="1">
    <source>
        <dbReference type="SAM" id="MobiDB-lite"/>
    </source>
</evidence>
<protein>
    <recommendedName>
        <fullName evidence="6">N-acetyltransferase domain-containing protein</fullName>
    </recommendedName>
</protein>
<dbReference type="InterPro" id="IPR001251">
    <property type="entry name" value="CRAL-TRIO_dom"/>
</dbReference>
<evidence type="ECO:0000259" key="2">
    <source>
        <dbReference type="PROSITE" id="PS50191"/>
    </source>
</evidence>
<evidence type="ECO:0008006" key="6">
    <source>
        <dbReference type="Google" id="ProtNLM"/>
    </source>
</evidence>
<evidence type="ECO:0000313" key="5">
    <source>
        <dbReference type="Proteomes" id="UP000355283"/>
    </source>
</evidence>
<dbReference type="InterPro" id="IPR036865">
    <property type="entry name" value="CRAL-TRIO_dom_sf"/>
</dbReference>
<dbReference type="Gene3D" id="3.40.630.30">
    <property type="match status" value="2"/>
</dbReference>
<dbReference type="GO" id="GO:0016747">
    <property type="term" value="F:acyltransferase activity, transferring groups other than amino-acyl groups"/>
    <property type="evidence" value="ECO:0007669"/>
    <property type="project" value="InterPro"/>
</dbReference>
<feature type="domain" description="N-acetyltransferase" evidence="3">
    <location>
        <begin position="290"/>
        <end position="455"/>
    </location>
</feature>
<dbReference type="EMBL" id="SDOX01000122">
    <property type="protein sequence ID" value="TFJ81624.1"/>
    <property type="molecule type" value="Genomic_DNA"/>
</dbReference>
<dbReference type="PANTHER" id="PTHR45824">
    <property type="entry name" value="GH16843P"/>
    <property type="match status" value="1"/>
</dbReference>
<dbReference type="Proteomes" id="UP000355283">
    <property type="component" value="Unassembled WGS sequence"/>
</dbReference>
<organism evidence="4 5">
    <name type="scientific">Nannochloropsis salina CCMP1776</name>
    <dbReference type="NCBI Taxonomy" id="1027361"/>
    <lineage>
        <taxon>Eukaryota</taxon>
        <taxon>Sar</taxon>
        <taxon>Stramenopiles</taxon>
        <taxon>Ochrophyta</taxon>
        <taxon>Eustigmatophyceae</taxon>
        <taxon>Eustigmatales</taxon>
        <taxon>Monodopsidaceae</taxon>
        <taxon>Microchloropsis</taxon>
        <taxon>Microchloropsis salina</taxon>
    </lineage>
</organism>
<dbReference type="OrthoDB" id="201826at2759"/>
<name>A0A4D9CSV1_9STRA</name>
<dbReference type="Gene3D" id="3.40.525.10">
    <property type="entry name" value="CRAL-TRIO lipid binding domain"/>
    <property type="match status" value="1"/>
</dbReference>
<feature type="domain" description="CRAL-TRIO" evidence="2">
    <location>
        <begin position="59"/>
        <end position="221"/>
    </location>
</feature>
<dbReference type="AlphaFoldDB" id="A0A4D9CSV1"/>
<dbReference type="SUPFAM" id="SSF55729">
    <property type="entry name" value="Acyl-CoA N-acyltransferases (Nat)"/>
    <property type="match status" value="2"/>
</dbReference>
<proteinExistence type="predicted"/>
<feature type="compositionally biased region" description="Low complexity" evidence="1">
    <location>
        <begin position="262"/>
        <end position="272"/>
    </location>
</feature>
<dbReference type="GO" id="GO:0008526">
    <property type="term" value="F:phosphatidylinositol transfer activity"/>
    <property type="evidence" value="ECO:0007669"/>
    <property type="project" value="TreeGrafter"/>
</dbReference>
<dbReference type="InterPro" id="IPR000182">
    <property type="entry name" value="GNAT_dom"/>
</dbReference>
<dbReference type="CDD" id="cd04301">
    <property type="entry name" value="NAT_SF"/>
    <property type="match status" value="2"/>
</dbReference>
<reference evidence="4 5" key="1">
    <citation type="submission" date="2019-01" db="EMBL/GenBank/DDBJ databases">
        <title>Nuclear Genome Assembly of the Microalgal Biofuel strain Nannochloropsis salina CCMP1776.</title>
        <authorList>
            <person name="Hovde B."/>
        </authorList>
    </citation>
    <scope>NUCLEOTIDE SEQUENCE [LARGE SCALE GENOMIC DNA]</scope>
    <source>
        <strain evidence="4 5">CCMP1776</strain>
    </source>
</reference>
<keyword evidence="5" id="KW-1185">Reference proteome</keyword>